<dbReference type="AlphaFoldDB" id="A0A8I0AQ08"/>
<comment type="caution">
    <text evidence="1">The sequence shown here is derived from an EMBL/GenBank/DDBJ whole genome shotgun (WGS) entry which is preliminary data.</text>
</comment>
<evidence type="ECO:0000313" key="1">
    <source>
        <dbReference type="EMBL" id="MBC5663112.1"/>
    </source>
</evidence>
<reference evidence="1 2" key="1">
    <citation type="submission" date="2020-08" db="EMBL/GenBank/DDBJ databases">
        <title>Genome public.</title>
        <authorList>
            <person name="Liu C."/>
            <person name="Sun Q."/>
        </authorList>
    </citation>
    <scope>NUCLEOTIDE SEQUENCE [LARGE SCALE GENOMIC DNA]</scope>
    <source>
        <strain evidence="1 2">NSJ-10</strain>
    </source>
</reference>
<keyword evidence="2" id="KW-1185">Reference proteome</keyword>
<protein>
    <submittedName>
        <fullName evidence="1">Uncharacterized protein</fullName>
    </submittedName>
</protein>
<dbReference type="EMBL" id="JACOOX010000005">
    <property type="protein sequence ID" value="MBC5663112.1"/>
    <property type="molecule type" value="Genomic_DNA"/>
</dbReference>
<organism evidence="1 2">
    <name type="scientific">Coprococcus hominis</name>
    <name type="common">ex Liu et al. 2022</name>
    <dbReference type="NCBI Taxonomy" id="2763039"/>
    <lineage>
        <taxon>Bacteria</taxon>
        <taxon>Bacillati</taxon>
        <taxon>Bacillota</taxon>
        <taxon>Clostridia</taxon>
        <taxon>Lachnospirales</taxon>
        <taxon>Lachnospiraceae</taxon>
        <taxon>Coprococcus</taxon>
    </lineage>
</organism>
<dbReference type="Proteomes" id="UP000615234">
    <property type="component" value="Unassembled WGS sequence"/>
</dbReference>
<evidence type="ECO:0000313" key="2">
    <source>
        <dbReference type="Proteomes" id="UP000615234"/>
    </source>
</evidence>
<sequence length="152" mass="17844">MAVKFEFYLSDKDADRFWAVKEDKGKNTLTGNEFARELLEGVLHQLHPLTVQYDEDTGLRIREPEEERTYQTVKEAIEKRQYTSYGFYSDVARAMEPYSLQEVFDYYTKVLGGAREMRTILEDKITADEIAKAKYRGEQPNNRIDISKGRLR</sequence>
<accession>A0A8I0AQ08</accession>
<dbReference type="RefSeq" id="WP_186847787.1">
    <property type="nucleotide sequence ID" value="NZ_JACOOX010000005.1"/>
</dbReference>
<proteinExistence type="predicted"/>
<name>A0A8I0AQ08_9FIRM</name>
<gene>
    <name evidence="1" type="ORF">H8S09_09440</name>
</gene>